<comment type="caution">
    <text evidence="3">The sequence shown here is derived from an EMBL/GenBank/DDBJ whole genome shotgun (WGS) entry which is preliminary data.</text>
</comment>
<feature type="transmembrane region" description="Helical" evidence="1">
    <location>
        <begin position="78"/>
        <end position="98"/>
    </location>
</feature>
<sequence>MGRVGFGIIIRDCEGNVLASSAQAMLANFSPQLAEAMAFMKGIQFAYDSGLWPCLCESNVLAIVNLVRSNDPIFAENGTGYGCSLPCFSVVVVTLFLLFLERPIWLLVALPRLGLVMVSIASGWRIIPLV</sequence>
<keyword evidence="1" id="KW-0472">Membrane</keyword>
<evidence type="ECO:0000313" key="4">
    <source>
        <dbReference type="Proteomes" id="UP001064489"/>
    </source>
</evidence>
<dbReference type="Proteomes" id="UP001064489">
    <property type="component" value="Chromosome 2"/>
</dbReference>
<organism evidence="3 4">
    <name type="scientific">Acer negundo</name>
    <name type="common">Box elder</name>
    <dbReference type="NCBI Taxonomy" id="4023"/>
    <lineage>
        <taxon>Eukaryota</taxon>
        <taxon>Viridiplantae</taxon>
        <taxon>Streptophyta</taxon>
        <taxon>Embryophyta</taxon>
        <taxon>Tracheophyta</taxon>
        <taxon>Spermatophyta</taxon>
        <taxon>Magnoliopsida</taxon>
        <taxon>eudicotyledons</taxon>
        <taxon>Gunneridae</taxon>
        <taxon>Pentapetalae</taxon>
        <taxon>rosids</taxon>
        <taxon>malvids</taxon>
        <taxon>Sapindales</taxon>
        <taxon>Sapindaceae</taxon>
        <taxon>Hippocastanoideae</taxon>
        <taxon>Acereae</taxon>
        <taxon>Acer</taxon>
    </lineage>
</organism>
<gene>
    <name evidence="3" type="ORF">LWI28_015046</name>
</gene>
<dbReference type="AlphaFoldDB" id="A0AAD5IEA2"/>
<dbReference type="GO" id="GO:0004523">
    <property type="term" value="F:RNA-DNA hybrid ribonuclease activity"/>
    <property type="evidence" value="ECO:0007669"/>
    <property type="project" value="InterPro"/>
</dbReference>
<protein>
    <recommendedName>
        <fullName evidence="2">RNase H type-1 domain-containing protein</fullName>
    </recommendedName>
</protein>
<feature type="transmembrane region" description="Helical" evidence="1">
    <location>
        <begin position="104"/>
        <end position="127"/>
    </location>
</feature>
<keyword evidence="1" id="KW-0812">Transmembrane</keyword>
<keyword evidence="4" id="KW-1185">Reference proteome</keyword>
<evidence type="ECO:0000259" key="2">
    <source>
        <dbReference type="Pfam" id="PF13456"/>
    </source>
</evidence>
<keyword evidence="1" id="KW-1133">Transmembrane helix</keyword>
<dbReference type="InterPro" id="IPR002156">
    <property type="entry name" value="RNaseH_domain"/>
</dbReference>
<evidence type="ECO:0000256" key="1">
    <source>
        <dbReference type="SAM" id="Phobius"/>
    </source>
</evidence>
<name>A0AAD5IEA2_ACENE</name>
<dbReference type="EMBL" id="JAJSOW010000106">
    <property type="protein sequence ID" value="KAI9161165.1"/>
    <property type="molecule type" value="Genomic_DNA"/>
</dbReference>
<proteinExistence type="predicted"/>
<dbReference type="GO" id="GO:0003676">
    <property type="term" value="F:nucleic acid binding"/>
    <property type="evidence" value="ECO:0007669"/>
    <property type="project" value="InterPro"/>
</dbReference>
<accession>A0AAD5IEA2</accession>
<feature type="domain" description="RNase H type-1" evidence="2">
    <location>
        <begin position="5"/>
        <end position="72"/>
    </location>
</feature>
<dbReference type="Pfam" id="PF13456">
    <property type="entry name" value="RVT_3"/>
    <property type="match status" value="1"/>
</dbReference>
<reference evidence="3" key="1">
    <citation type="journal article" date="2022" name="Plant J.">
        <title>Strategies of tolerance reflected in two North American maple genomes.</title>
        <authorList>
            <person name="McEvoy S.L."/>
            <person name="Sezen U.U."/>
            <person name="Trouern-Trend A."/>
            <person name="McMahon S.M."/>
            <person name="Schaberg P.G."/>
            <person name="Yang J."/>
            <person name="Wegrzyn J.L."/>
            <person name="Swenson N.G."/>
        </authorList>
    </citation>
    <scope>NUCLEOTIDE SEQUENCE</scope>
    <source>
        <strain evidence="3">91603</strain>
    </source>
</reference>
<evidence type="ECO:0000313" key="3">
    <source>
        <dbReference type="EMBL" id="KAI9161165.1"/>
    </source>
</evidence>
<reference evidence="3" key="2">
    <citation type="submission" date="2023-02" db="EMBL/GenBank/DDBJ databases">
        <authorList>
            <person name="Swenson N.G."/>
            <person name="Wegrzyn J.L."/>
            <person name="Mcevoy S.L."/>
        </authorList>
    </citation>
    <scope>NUCLEOTIDE SEQUENCE</scope>
    <source>
        <strain evidence="3">91603</strain>
        <tissue evidence="3">Leaf</tissue>
    </source>
</reference>